<feature type="region of interest" description="Disordered" evidence="5">
    <location>
        <begin position="1"/>
        <end position="25"/>
    </location>
</feature>
<evidence type="ECO:0000256" key="3">
    <source>
        <dbReference type="ARBA" id="ARBA00022989"/>
    </source>
</evidence>
<evidence type="ECO:0000256" key="4">
    <source>
        <dbReference type="ARBA" id="ARBA00023136"/>
    </source>
</evidence>
<feature type="transmembrane region" description="Helical" evidence="6">
    <location>
        <begin position="73"/>
        <end position="94"/>
    </location>
</feature>
<keyword evidence="9" id="KW-1185">Reference proteome</keyword>
<name>A0ABP4CJ12_9ACTN</name>
<evidence type="ECO:0000256" key="2">
    <source>
        <dbReference type="ARBA" id="ARBA00022692"/>
    </source>
</evidence>
<reference evidence="9" key="1">
    <citation type="journal article" date="2019" name="Int. J. Syst. Evol. Microbiol.">
        <title>The Global Catalogue of Microorganisms (GCM) 10K type strain sequencing project: providing services to taxonomists for standard genome sequencing and annotation.</title>
        <authorList>
            <consortium name="The Broad Institute Genomics Platform"/>
            <consortium name="The Broad Institute Genome Sequencing Center for Infectious Disease"/>
            <person name="Wu L."/>
            <person name="Ma J."/>
        </authorList>
    </citation>
    <scope>NUCLEOTIDE SEQUENCE [LARGE SCALE GENOMIC DNA]</scope>
    <source>
        <strain evidence="9">JCM 10696</strain>
    </source>
</reference>
<dbReference type="EMBL" id="BAAAHH010000058">
    <property type="protein sequence ID" value="GAA0968647.1"/>
    <property type="molecule type" value="Genomic_DNA"/>
</dbReference>
<dbReference type="Pfam" id="PF07291">
    <property type="entry name" value="MauE"/>
    <property type="match status" value="1"/>
</dbReference>
<keyword evidence="3 6" id="KW-1133">Transmembrane helix</keyword>
<comment type="subcellular location">
    <subcellularLocation>
        <location evidence="1">Membrane</location>
        <topology evidence="1">Multi-pass membrane protein</topology>
    </subcellularLocation>
</comment>
<keyword evidence="2 6" id="KW-0812">Transmembrane</keyword>
<dbReference type="Proteomes" id="UP001500665">
    <property type="component" value="Unassembled WGS sequence"/>
</dbReference>
<feature type="compositionally biased region" description="Basic and acidic residues" evidence="5">
    <location>
        <begin position="1"/>
        <end position="22"/>
    </location>
</feature>
<keyword evidence="4 6" id="KW-0472">Membrane</keyword>
<sequence>MVEAHETSGHEEHDKDAGHEGRGPASRPWIQWTTTAARVALAGVLFWAGWVKFTEPPALQRQAVEAYELLPEGLAGAVGYGLPVLEMVLALLLVAGFVTRFTAVLSALLMAVFIAGIASVWARGLNIDCGCFGGGGAVAAGETEYLQEILRDLGFLALGVWIAVFPPGRLSLDRRLGL</sequence>
<evidence type="ECO:0000313" key="8">
    <source>
        <dbReference type="EMBL" id="GAA0968647.1"/>
    </source>
</evidence>
<protein>
    <submittedName>
        <fullName evidence="8">DoxX family membrane protein</fullName>
    </submittedName>
</protein>
<feature type="transmembrane region" description="Helical" evidence="6">
    <location>
        <begin position="35"/>
        <end position="53"/>
    </location>
</feature>
<comment type="caution">
    <text evidence="8">The sequence shown here is derived from an EMBL/GenBank/DDBJ whole genome shotgun (WGS) entry which is preliminary data.</text>
</comment>
<evidence type="ECO:0000256" key="5">
    <source>
        <dbReference type="SAM" id="MobiDB-lite"/>
    </source>
</evidence>
<feature type="transmembrane region" description="Helical" evidence="6">
    <location>
        <begin position="101"/>
        <end position="122"/>
    </location>
</feature>
<feature type="domain" description="Methylamine utilisation protein MauE" evidence="7">
    <location>
        <begin position="31"/>
        <end position="164"/>
    </location>
</feature>
<dbReference type="InterPro" id="IPR009908">
    <property type="entry name" value="Methylamine_util_MauE"/>
</dbReference>
<evidence type="ECO:0000313" key="9">
    <source>
        <dbReference type="Proteomes" id="UP001500665"/>
    </source>
</evidence>
<organism evidence="8 9">
    <name type="scientific">Actinocorallia libanotica</name>
    <dbReference type="NCBI Taxonomy" id="46162"/>
    <lineage>
        <taxon>Bacteria</taxon>
        <taxon>Bacillati</taxon>
        <taxon>Actinomycetota</taxon>
        <taxon>Actinomycetes</taxon>
        <taxon>Streptosporangiales</taxon>
        <taxon>Thermomonosporaceae</taxon>
        <taxon>Actinocorallia</taxon>
    </lineage>
</organism>
<evidence type="ECO:0000256" key="1">
    <source>
        <dbReference type="ARBA" id="ARBA00004141"/>
    </source>
</evidence>
<proteinExistence type="predicted"/>
<gene>
    <name evidence="8" type="ORF">GCM10009550_74340</name>
</gene>
<evidence type="ECO:0000256" key="6">
    <source>
        <dbReference type="SAM" id="Phobius"/>
    </source>
</evidence>
<feature type="transmembrane region" description="Helical" evidence="6">
    <location>
        <begin position="153"/>
        <end position="172"/>
    </location>
</feature>
<accession>A0ABP4CJ12</accession>
<evidence type="ECO:0000259" key="7">
    <source>
        <dbReference type="Pfam" id="PF07291"/>
    </source>
</evidence>